<evidence type="ECO:0000313" key="2">
    <source>
        <dbReference type="Proteomes" id="UP000523955"/>
    </source>
</evidence>
<dbReference type="Proteomes" id="UP000523955">
    <property type="component" value="Unassembled WGS sequence"/>
</dbReference>
<keyword evidence="2" id="KW-1185">Reference proteome</keyword>
<reference evidence="1 2" key="1">
    <citation type="submission" date="2020-08" db="EMBL/GenBank/DDBJ databases">
        <authorList>
            <person name="Seo M.-J."/>
        </authorList>
    </citation>
    <scope>NUCLEOTIDE SEQUENCE [LARGE SCALE GENOMIC DNA]</scope>
    <source>
        <strain evidence="1 2">KIGAM211</strain>
    </source>
</reference>
<accession>A0A7X0RE22</accession>
<dbReference type="AlphaFoldDB" id="A0A7X0RE22"/>
<dbReference type="EMBL" id="JACKXE010000001">
    <property type="protein sequence ID" value="MBB6626500.1"/>
    <property type="molecule type" value="Genomic_DNA"/>
</dbReference>
<name>A0A7X0RE22_9ACTN</name>
<sequence>MSVRLRPVARRTALAGAVLGLGVVTGCDLDPRDGGGAGGPADPVEDPDTALLVEAVTEIGTTLGLLVAAAADLPRLASTTAPLRRLHRSHLDELGADATDVVAHDGRLGRAAQALGTVRTRERQLQGRLADLSVAAESGTLARLLASMSAAVAQALAELPAAPPPTAVPR</sequence>
<gene>
    <name evidence="1" type="ORF">H5V45_04100</name>
</gene>
<comment type="caution">
    <text evidence="1">The sequence shown here is derived from an EMBL/GenBank/DDBJ whole genome shotgun (WGS) entry which is preliminary data.</text>
</comment>
<evidence type="ECO:0000313" key="1">
    <source>
        <dbReference type="EMBL" id="MBB6626500.1"/>
    </source>
</evidence>
<dbReference type="RefSeq" id="WP_185251767.1">
    <property type="nucleotide sequence ID" value="NZ_JACKXE010000001.1"/>
</dbReference>
<protein>
    <recommendedName>
        <fullName evidence="3">DUF305 domain-containing protein</fullName>
    </recommendedName>
</protein>
<dbReference type="PROSITE" id="PS51257">
    <property type="entry name" value="PROKAR_LIPOPROTEIN"/>
    <property type="match status" value="1"/>
</dbReference>
<proteinExistence type="predicted"/>
<organism evidence="1 2">
    <name type="scientific">Nocardioides luti</name>
    <dbReference type="NCBI Taxonomy" id="2761101"/>
    <lineage>
        <taxon>Bacteria</taxon>
        <taxon>Bacillati</taxon>
        <taxon>Actinomycetota</taxon>
        <taxon>Actinomycetes</taxon>
        <taxon>Propionibacteriales</taxon>
        <taxon>Nocardioidaceae</taxon>
        <taxon>Nocardioides</taxon>
    </lineage>
</organism>
<evidence type="ECO:0008006" key="3">
    <source>
        <dbReference type="Google" id="ProtNLM"/>
    </source>
</evidence>